<comment type="caution">
    <text evidence="1">The sequence shown here is derived from an EMBL/GenBank/DDBJ whole genome shotgun (WGS) entry which is preliminary data.</text>
</comment>
<dbReference type="EMBL" id="JAOPJF010000035">
    <property type="protein sequence ID" value="KAK1143896.1"/>
    <property type="molecule type" value="Genomic_DNA"/>
</dbReference>
<proteinExistence type="predicted"/>
<organism evidence="1 2">
    <name type="scientific">Aspergillus melleus</name>
    <dbReference type="NCBI Taxonomy" id="138277"/>
    <lineage>
        <taxon>Eukaryota</taxon>
        <taxon>Fungi</taxon>
        <taxon>Dikarya</taxon>
        <taxon>Ascomycota</taxon>
        <taxon>Pezizomycotina</taxon>
        <taxon>Eurotiomycetes</taxon>
        <taxon>Eurotiomycetidae</taxon>
        <taxon>Eurotiales</taxon>
        <taxon>Aspergillaceae</taxon>
        <taxon>Aspergillus</taxon>
        <taxon>Aspergillus subgen. Circumdati</taxon>
    </lineage>
</organism>
<name>A0ACC3B0R8_9EURO</name>
<gene>
    <name evidence="1" type="ORF">N8T08_006011</name>
</gene>
<dbReference type="Proteomes" id="UP001177260">
    <property type="component" value="Unassembled WGS sequence"/>
</dbReference>
<sequence length="231" mass="26119">MEAAGLMNIIPYIVIRGICDYADSKKNKDWQEYAASVAVASAKELLEYVDLSDVNEERPVNEIVGAVMTTVDRMDTSLKVLRYKSNKDEDLKIPTWLTDIDYGPQHSDFLKGRQPGTGQWFLNSDGFLLARLHLNSLICMRSPKAIQNALKKPPQVLNAYDSAYDRAMERINGRVPSARELAEQTITWITCAKRQLVPELLHALAVEIGQPDLTKRISRKWPIYVLSALDK</sequence>
<reference evidence="1 2" key="1">
    <citation type="journal article" date="2023" name="ACS Omega">
        <title>Identification of the Neoaspergillic Acid Biosynthesis Gene Cluster by Establishing an In Vitro CRISPR-Ribonucleoprotein Genetic System in Aspergillus melleus.</title>
        <authorList>
            <person name="Yuan B."/>
            <person name="Grau M.F."/>
            <person name="Murata R.M."/>
            <person name="Torok T."/>
            <person name="Venkateswaran K."/>
            <person name="Stajich J.E."/>
            <person name="Wang C.C.C."/>
        </authorList>
    </citation>
    <scope>NUCLEOTIDE SEQUENCE [LARGE SCALE GENOMIC DNA]</scope>
    <source>
        <strain evidence="1 2">IMV 1140</strain>
    </source>
</reference>
<evidence type="ECO:0000313" key="2">
    <source>
        <dbReference type="Proteomes" id="UP001177260"/>
    </source>
</evidence>
<protein>
    <submittedName>
        <fullName evidence="1">Uncharacterized protein</fullName>
    </submittedName>
</protein>
<keyword evidence="2" id="KW-1185">Reference proteome</keyword>
<evidence type="ECO:0000313" key="1">
    <source>
        <dbReference type="EMBL" id="KAK1143896.1"/>
    </source>
</evidence>
<accession>A0ACC3B0R8</accession>